<accession>A0A5M3WJ13</accession>
<keyword evidence="6 12" id="KW-1278">Translocase</keyword>
<organism evidence="15 16">
    <name type="scientific">Acrocarpospora macrocephala</name>
    <dbReference type="NCBI Taxonomy" id="150177"/>
    <lineage>
        <taxon>Bacteria</taxon>
        <taxon>Bacillati</taxon>
        <taxon>Actinomycetota</taxon>
        <taxon>Actinomycetes</taxon>
        <taxon>Streptosporangiales</taxon>
        <taxon>Streptosporangiaceae</taxon>
        <taxon>Acrocarpospora</taxon>
    </lineage>
</organism>
<evidence type="ECO:0000256" key="5">
    <source>
        <dbReference type="ARBA" id="ARBA00022737"/>
    </source>
</evidence>
<evidence type="ECO:0000256" key="11">
    <source>
        <dbReference type="ARBA" id="ARBA00023136"/>
    </source>
</evidence>
<name>A0A5M3WJ13_9ACTN</name>
<dbReference type="EMBL" id="BLAE01000009">
    <property type="protein sequence ID" value="GES08072.1"/>
    <property type="molecule type" value="Genomic_DNA"/>
</dbReference>
<comment type="subcellular location">
    <subcellularLocation>
        <location evidence="12">Cell membrane</location>
        <topology evidence="12">Peripheral membrane protein</topology>
    </subcellularLocation>
</comment>
<gene>
    <name evidence="15" type="primary">nuoI2</name>
    <name evidence="12" type="synonym">nuoI</name>
    <name evidence="15" type="ORF">Amac_016670</name>
</gene>
<dbReference type="Pfam" id="PF00037">
    <property type="entry name" value="Fer4"/>
    <property type="match status" value="1"/>
</dbReference>
<sequence length="189" mass="21052">MARIPGKGLAKGLAVTLRHMLRRSVTQQYPEVQPELPPRSRGVIALVEENCTSCMLCARECPDWCIYIDSHKETIPAPEGGRPRQRNVLDRFAIDFSLCMYCGICIEACPFDALFWAPDFEYAEHDIRDLLHEKDRLATWATRVPPPPAHELGAEPPKELAAESAPRPSARSIRPPGALPKRPSSEGDA</sequence>
<evidence type="ECO:0000256" key="6">
    <source>
        <dbReference type="ARBA" id="ARBA00022967"/>
    </source>
</evidence>
<feature type="compositionally biased region" description="Basic and acidic residues" evidence="13">
    <location>
        <begin position="152"/>
        <end position="161"/>
    </location>
</feature>
<comment type="caution">
    <text evidence="15">The sequence shown here is derived from an EMBL/GenBank/DDBJ whole genome shotgun (WGS) entry which is preliminary data.</text>
</comment>
<dbReference type="PANTHER" id="PTHR10849:SF24">
    <property type="entry name" value="NADH-QUINONE OXIDOREDUCTASE SUBUNIT I 2"/>
    <property type="match status" value="1"/>
</dbReference>
<dbReference type="EC" id="7.1.1.-" evidence="12"/>
<dbReference type="HAMAP" id="MF_01351">
    <property type="entry name" value="NDH1_NuoI"/>
    <property type="match status" value="1"/>
</dbReference>
<keyword evidence="7 12" id="KW-0408">Iron</keyword>
<dbReference type="GO" id="GO:0048038">
    <property type="term" value="F:quinone binding"/>
    <property type="evidence" value="ECO:0007669"/>
    <property type="project" value="UniProtKB-KW"/>
</dbReference>
<feature type="binding site" evidence="12">
    <location>
        <position position="54"/>
    </location>
    <ligand>
        <name>[4Fe-4S] cluster</name>
        <dbReference type="ChEBI" id="CHEBI:49883"/>
        <label>1</label>
    </ligand>
</feature>
<comment type="similarity">
    <text evidence="12">Belongs to the complex I 23 kDa subunit family.</text>
</comment>
<keyword evidence="1 12" id="KW-1003">Cell membrane</keyword>
<proteinExistence type="inferred from homology"/>
<feature type="domain" description="4Fe-4S ferredoxin-type" evidence="14">
    <location>
        <begin position="90"/>
        <end position="119"/>
    </location>
</feature>
<feature type="binding site" evidence="12">
    <location>
        <position position="109"/>
    </location>
    <ligand>
        <name>[4Fe-4S] cluster</name>
        <dbReference type="ChEBI" id="CHEBI:49883"/>
        <label>1</label>
    </ligand>
</feature>
<evidence type="ECO:0000259" key="14">
    <source>
        <dbReference type="PROSITE" id="PS51379"/>
    </source>
</evidence>
<keyword evidence="11 12" id="KW-0472">Membrane</keyword>
<keyword evidence="9 12" id="KW-0520">NAD</keyword>
<protein>
    <recommendedName>
        <fullName evidence="12">NADH-quinone oxidoreductase subunit I</fullName>
        <ecNumber evidence="12">7.1.1.-</ecNumber>
    </recommendedName>
    <alternativeName>
        <fullName evidence="12">NADH dehydrogenase I subunit I</fullName>
    </alternativeName>
    <alternativeName>
        <fullName evidence="12">NDH-1 subunit I</fullName>
    </alternativeName>
</protein>
<keyword evidence="2 12" id="KW-0004">4Fe-4S</keyword>
<dbReference type="GO" id="GO:0051539">
    <property type="term" value="F:4 iron, 4 sulfur cluster binding"/>
    <property type="evidence" value="ECO:0007669"/>
    <property type="project" value="UniProtKB-KW"/>
</dbReference>
<feature type="binding site" evidence="12">
    <location>
        <position position="102"/>
    </location>
    <ligand>
        <name>[4Fe-4S] cluster</name>
        <dbReference type="ChEBI" id="CHEBI:49883"/>
        <label>2</label>
    </ligand>
</feature>
<evidence type="ECO:0000313" key="16">
    <source>
        <dbReference type="Proteomes" id="UP000331127"/>
    </source>
</evidence>
<evidence type="ECO:0000256" key="7">
    <source>
        <dbReference type="ARBA" id="ARBA00023004"/>
    </source>
</evidence>
<comment type="catalytic activity">
    <reaction evidence="12">
        <text>a quinone + NADH + 5 H(+)(in) = a quinol + NAD(+) + 4 H(+)(out)</text>
        <dbReference type="Rhea" id="RHEA:57888"/>
        <dbReference type="ChEBI" id="CHEBI:15378"/>
        <dbReference type="ChEBI" id="CHEBI:24646"/>
        <dbReference type="ChEBI" id="CHEBI:57540"/>
        <dbReference type="ChEBI" id="CHEBI:57945"/>
        <dbReference type="ChEBI" id="CHEBI:132124"/>
    </reaction>
</comment>
<feature type="binding site" evidence="12">
    <location>
        <position position="61"/>
    </location>
    <ligand>
        <name>[4Fe-4S] cluster</name>
        <dbReference type="ChEBI" id="CHEBI:49883"/>
        <label>2</label>
    </ligand>
</feature>
<comment type="cofactor">
    <cofactor evidence="12">
        <name>[4Fe-4S] cluster</name>
        <dbReference type="ChEBI" id="CHEBI:49883"/>
    </cofactor>
    <text evidence="12">Binds 2 [4Fe-4S] clusters per subunit.</text>
</comment>
<evidence type="ECO:0000256" key="1">
    <source>
        <dbReference type="ARBA" id="ARBA00022475"/>
    </source>
</evidence>
<evidence type="ECO:0000256" key="12">
    <source>
        <dbReference type="HAMAP-Rule" id="MF_01351"/>
    </source>
</evidence>
<evidence type="ECO:0000256" key="4">
    <source>
        <dbReference type="ARBA" id="ARBA00022723"/>
    </source>
</evidence>
<feature type="compositionally biased region" description="Low complexity" evidence="13">
    <location>
        <begin position="162"/>
        <end position="176"/>
    </location>
</feature>
<dbReference type="InterPro" id="IPR017896">
    <property type="entry name" value="4Fe4S_Fe-S-bd"/>
</dbReference>
<dbReference type="SUPFAM" id="SSF54862">
    <property type="entry name" value="4Fe-4S ferredoxins"/>
    <property type="match status" value="1"/>
</dbReference>
<dbReference type="Proteomes" id="UP000331127">
    <property type="component" value="Unassembled WGS sequence"/>
</dbReference>
<evidence type="ECO:0000256" key="13">
    <source>
        <dbReference type="SAM" id="MobiDB-lite"/>
    </source>
</evidence>
<dbReference type="Gene3D" id="3.30.70.3270">
    <property type="match status" value="1"/>
</dbReference>
<dbReference type="PANTHER" id="PTHR10849">
    <property type="entry name" value="NADH DEHYDROGENASE UBIQUINONE IRON-SULFUR PROTEIN 8, MITOCHONDRIAL"/>
    <property type="match status" value="1"/>
</dbReference>
<evidence type="ECO:0000256" key="2">
    <source>
        <dbReference type="ARBA" id="ARBA00022485"/>
    </source>
</evidence>
<evidence type="ECO:0000256" key="8">
    <source>
        <dbReference type="ARBA" id="ARBA00023014"/>
    </source>
</evidence>
<keyword evidence="10 12" id="KW-0830">Ubiquinone</keyword>
<evidence type="ECO:0000256" key="3">
    <source>
        <dbReference type="ARBA" id="ARBA00022719"/>
    </source>
</evidence>
<dbReference type="Pfam" id="PF12800">
    <property type="entry name" value="Fer4_4"/>
    <property type="match status" value="1"/>
</dbReference>
<dbReference type="GO" id="GO:0005886">
    <property type="term" value="C:plasma membrane"/>
    <property type="evidence" value="ECO:0007669"/>
    <property type="project" value="UniProtKB-SubCell"/>
</dbReference>
<keyword evidence="4 12" id="KW-0479">Metal-binding</keyword>
<comment type="function">
    <text evidence="12">NDH-1 shuttles electrons from NADH, via FMN and iron-sulfur (Fe-S) centers, to quinones in the respiratory chain. The immediate electron acceptor for the enzyme in this species is believed to be ubiquinone. Couples the redox reaction to proton translocation (for every two electrons transferred, four hydrogen ions are translocated across the cytoplasmic membrane), and thus conserves the redox energy in a proton gradient.</text>
</comment>
<evidence type="ECO:0000256" key="10">
    <source>
        <dbReference type="ARBA" id="ARBA00023075"/>
    </source>
</evidence>
<keyword evidence="3 12" id="KW-0874">Quinone</keyword>
<dbReference type="PROSITE" id="PS00198">
    <property type="entry name" value="4FE4S_FER_1"/>
    <property type="match status" value="1"/>
</dbReference>
<dbReference type="AlphaFoldDB" id="A0A5M3WJ13"/>
<feature type="region of interest" description="Disordered" evidence="13">
    <location>
        <begin position="142"/>
        <end position="189"/>
    </location>
</feature>
<feature type="domain" description="4Fe-4S ferredoxin-type" evidence="14">
    <location>
        <begin position="42"/>
        <end position="71"/>
    </location>
</feature>
<reference evidence="15 16" key="1">
    <citation type="submission" date="2019-10" db="EMBL/GenBank/DDBJ databases">
        <title>Whole genome shotgun sequence of Acrocarpospora macrocephala NBRC 16266.</title>
        <authorList>
            <person name="Ichikawa N."/>
            <person name="Kimura A."/>
            <person name="Kitahashi Y."/>
            <person name="Komaki H."/>
            <person name="Oguchi A."/>
        </authorList>
    </citation>
    <scope>NUCLEOTIDE SEQUENCE [LARGE SCALE GENOMIC DNA]</scope>
    <source>
        <strain evidence="15 16">NBRC 16266</strain>
    </source>
</reference>
<feature type="binding site" evidence="12">
    <location>
        <position position="99"/>
    </location>
    <ligand>
        <name>[4Fe-4S] cluster</name>
        <dbReference type="ChEBI" id="CHEBI:49883"/>
        <label>2</label>
    </ligand>
</feature>
<keyword evidence="8 12" id="KW-0411">Iron-sulfur</keyword>
<feature type="binding site" evidence="12">
    <location>
        <position position="105"/>
    </location>
    <ligand>
        <name>[4Fe-4S] cluster</name>
        <dbReference type="ChEBI" id="CHEBI:49883"/>
        <label>2</label>
    </ligand>
</feature>
<comment type="subunit">
    <text evidence="12">NDH-1 is composed of 14 different subunits. Subunits NuoA, H, J, K, L, M, N constitute the membrane sector of the complex.</text>
</comment>
<feature type="binding site" evidence="12">
    <location>
        <position position="57"/>
    </location>
    <ligand>
        <name>[4Fe-4S] cluster</name>
        <dbReference type="ChEBI" id="CHEBI:49883"/>
        <label>1</label>
    </ligand>
</feature>
<dbReference type="GO" id="GO:0005506">
    <property type="term" value="F:iron ion binding"/>
    <property type="evidence" value="ECO:0007669"/>
    <property type="project" value="UniProtKB-UniRule"/>
</dbReference>
<keyword evidence="16" id="KW-1185">Reference proteome</keyword>
<dbReference type="InterPro" id="IPR017900">
    <property type="entry name" value="4Fe4S_Fe_S_CS"/>
</dbReference>
<dbReference type="GO" id="GO:0050136">
    <property type="term" value="F:NADH dehydrogenase (quinone) (non-electrogenic) activity"/>
    <property type="evidence" value="ECO:0007669"/>
    <property type="project" value="UniProtKB-UniRule"/>
</dbReference>
<dbReference type="PROSITE" id="PS51379">
    <property type="entry name" value="4FE4S_FER_2"/>
    <property type="match status" value="2"/>
</dbReference>
<keyword evidence="5" id="KW-0677">Repeat</keyword>
<feature type="binding site" evidence="12">
    <location>
        <position position="51"/>
    </location>
    <ligand>
        <name>[4Fe-4S] cluster</name>
        <dbReference type="ChEBI" id="CHEBI:49883"/>
        <label>1</label>
    </ligand>
</feature>
<evidence type="ECO:0000313" key="15">
    <source>
        <dbReference type="EMBL" id="GES08072.1"/>
    </source>
</evidence>
<dbReference type="InterPro" id="IPR010226">
    <property type="entry name" value="NADH_quinone_OxRdtase_chainI"/>
</dbReference>
<evidence type="ECO:0000256" key="9">
    <source>
        <dbReference type="ARBA" id="ARBA00023027"/>
    </source>
</evidence>